<protein>
    <submittedName>
        <fullName evidence="3">Cysteine hydrolase</fullName>
    </submittedName>
</protein>
<name>A0ABU5EFF2_9PROT</name>
<dbReference type="PANTHER" id="PTHR43540:SF6">
    <property type="entry name" value="ISOCHORISMATASE-LIKE DOMAIN-CONTAINING PROTEIN"/>
    <property type="match status" value="1"/>
</dbReference>
<keyword evidence="4" id="KW-1185">Reference proteome</keyword>
<dbReference type="InterPro" id="IPR000868">
    <property type="entry name" value="Isochorismatase-like_dom"/>
</dbReference>
<accession>A0ABU5EFF2</accession>
<dbReference type="Pfam" id="PF00857">
    <property type="entry name" value="Isochorismatase"/>
    <property type="match status" value="1"/>
</dbReference>
<reference evidence="3 4" key="1">
    <citation type="journal article" date="2016" name="Antonie Van Leeuwenhoek">
        <title>Dongia soli sp. nov., isolated from soil from Dokdo, Korea.</title>
        <authorList>
            <person name="Kim D.U."/>
            <person name="Lee H."/>
            <person name="Kim H."/>
            <person name="Kim S.G."/>
            <person name="Ka J.O."/>
        </authorList>
    </citation>
    <scope>NUCLEOTIDE SEQUENCE [LARGE SCALE GENOMIC DNA]</scope>
    <source>
        <strain evidence="3 4">D78</strain>
    </source>
</reference>
<feature type="domain" description="Isochorismatase-like" evidence="2">
    <location>
        <begin position="13"/>
        <end position="181"/>
    </location>
</feature>
<evidence type="ECO:0000259" key="2">
    <source>
        <dbReference type="Pfam" id="PF00857"/>
    </source>
</evidence>
<dbReference type="InterPro" id="IPR036380">
    <property type="entry name" value="Isochorismatase-like_sf"/>
</dbReference>
<gene>
    <name evidence="3" type="ORF">SMD27_19620</name>
</gene>
<dbReference type="GO" id="GO:0016787">
    <property type="term" value="F:hydrolase activity"/>
    <property type="evidence" value="ECO:0007669"/>
    <property type="project" value="UniProtKB-KW"/>
</dbReference>
<comment type="caution">
    <text evidence="3">The sequence shown here is derived from an EMBL/GenBank/DDBJ whole genome shotgun (WGS) entry which is preliminary data.</text>
</comment>
<evidence type="ECO:0000313" key="4">
    <source>
        <dbReference type="Proteomes" id="UP001279642"/>
    </source>
</evidence>
<keyword evidence="1 3" id="KW-0378">Hydrolase</keyword>
<dbReference type="InterPro" id="IPR050272">
    <property type="entry name" value="Isochorismatase-like_hydrls"/>
</dbReference>
<evidence type="ECO:0000256" key="1">
    <source>
        <dbReference type="ARBA" id="ARBA00022801"/>
    </source>
</evidence>
<evidence type="ECO:0000313" key="3">
    <source>
        <dbReference type="EMBL" id="MDY0885062.1"/>
    </source>
</evidence>
<proteinExistence type="predicted"/>
<dbReference type="CDD" id="cd00431">
    <property type="entry name" value="cysteine_hydrolases"/>
    <property type="match status" value="1"/>
</dbReference>
<organism evidence="3 4">
    <name type="scientific">Dongia soli</name>
    <dbReference type="NCBI Taxonomy" id="600628"/>
    <lineage>
        <taxon>Bacteria</taxon>
        <taxon>Pseudomonadati</taxon>
        <taxon>Pseudomonadota</taxon>
        <taxon>Alphaproteobacteria</taxon>
        <taxon>Rhodospirillales</taxon>
        <taxon>Dongiaceae</taxon>
        <taxon>Dongia</taxon>
    </lineage>
</organism>
<dbReference type="Gene3D" id="3.40.50.850">
    <property type="entry name" value="Isochorismatase-like"/>
    <property type="match status" value="1"/>
</dbReference>
<dbReference type="Proteomes" id="UP001279642">
    <property type="component" value="Unassembled WGS sequence"/>
</dbReference>
<dbReference type="EMBL" id="JAXCLW010000007">
    <property type="protein sequence ID" value="MDY0885062.1"/>
    <property type="molecule type" value="Genomic_DNA"/>
</dbReference>
<dbReference type="RefSeq" id="WP_320510133.1">
    <property type="nucleotide sequence ID" value="NZ_JAXCLW010000007.1"/>
</dbReference>
<sequence>MTGLHSPLSPSALHVVIDMQVLFDSHPEWGCADLRGILPAVQRMATARPDRTVCTRFVPARNAASAPGCWQRYYRHWHGATLEQAGEAAVELVPELAALPLAGIVDKAGYSAYSSADFVPLLDRLRADTLILSGVETDVCVWATVLSAIDDGRRVVIASDAVGSSNRDTHDATLRIAADRFDLQIELATVDEILAAWPIS</sequence>
<dbReference type="PANTHER" id="PTHR43540">
    <property type="entry name" value="PEROXYUREIDOACRYLATE/UREIDOACRYLATE AMIDOHYDROLASE-RELATED"/>
    <property type="match status" value="1"/>
</dbReference>
<dbReference type="SUPFAM" id="SSF52499">
    <property type="entry name" value="Isochorismatase-like hydrolases"/>
    <property type="match status" value="1"/>
</dbReference>